<proteinExistence type="predicted"/>
<keyword evidence="2" id="KW-0472">Membrane</keyword>
<dbReference type="Pfam" id="PF00085">
    <property type="entry name" value="Thioredoxin"/>
    <property type="match status" value="1"/>
</dbReference>
<dbReference type="Pfam" id="PF24527">
    <property type="entry name" value="Ig-like_Pom152_9"/>
    <property type="match status" value="1"/>
</dbReference>
<dbReference type="InterPro" id="IPR017937">
    <property type="entry name" value="Thioredoxin_CS"/>
</dbReference>
<feature type="transmembrane region" description="Helical" evidence="2">
    <location>
        <begin position="232"/>
        <end position="256"/>
    </location>
</feature>
<keyword evidence="2" id="KW-1133">Transmembrane helix</keyword>
<dbReference type="InterPro" id="IPR013766">
    <property type="entry name" value="Thioredoxin_domain"/>
</dbReference>
<dbReference type="PROSITE" id="PS51352">
    <property type="entry name" value="THIOREDOXIN_2"/>
    <property type="match status" value="1"/>
</dbReference>
<dbReference type="Pfam" id="PF23664">
    <property type="entry name" value="Ig_Pom152"/>
    <property type="match status" value="2"/>
</dbReference>
<dbReference type="CDD" id="cd02947">
    <property type="entry name" value="TRX_family"/>
    <property type="match status" value="1"/>
</dbReference>
<dbReference type="InterPro" id="IPR056543">
    <property type="entry name" value="Ig-like_POM152_9th"/>
</dbReference>
<feature type="region of interest" description="Disordered" evidence="1">
    <location>
        <begin position="403"/>
        <end position="429"/>
    </location>
</feature>
<keyword evidence="2" id="KW-0812">Transmembrane</keyword>
<dbReference type="GO" id="GO:0070762">
    <property type="term" value="C:nuclear pore transmembrane ring"/>
    <property type="evidence" value="ECO:0007669"/>
    <property type="project" value="TreeGrafter"/>
</dbReference>
<dbReference type="InterPro" id="IPR037701">
    <property type="entry name" value="Pom152"/>
</dbReference>
<dbReference type="InterPro" id="IPR056541">
    <property type="entry name" value="Ig-like_POM152"/>
</dbReference>
<dbReference type="InterPro" id="IPR056540">
    <property type="entry name" value="TMD_POM152"/>
</dbReference>
<dbReference type="Pfam" id="PF24519">
    <property type="entry name" value="Ig-like_Pom152_1"/>
    <property type="match status" value="1"/>
</dbReference>
<dbReference type="PANTHER" id="PTHR28206:SF1">
    <property type="entry name" value="NUCLEOPORIN POM152"/>
    <property type="match status" value="1"/>
</dbReference>
<dbReference type="GO" id="GO:0017056">
    <property type="term" value="F:structural constituent of nuclear pore"/>
    <property type="evidence" value="ECO:0007669"/>
    <property type="project" value="InterPro"/>
</dbReference>
<dbReference type="SUPFAM" id="SSF52833">
    <property type="entry name" value="Thioredoxin-like"/>
    <property type="match status" value="1"/>
</dbReference>
<dbReference type="PANTHER" id="PTHR28206">
    <property type="entry name" value="NUCLEOPORIN POM152"/>
    <property type="match status" value="1"/>
</dbReference>
<dbReference type="InterPro" id="IPR056542">
    <property type="entry name" value="Ig-like_POM152_1st"/>
</dbReference>
<keyword evidence="5" id="KW-1185">Reference proteome</keyword>
<dbReference type="Proteomes" id="UP000309038">
    <property type="component" value="Unassembled WGS sequence"/>
</dbReference>
<dbReference type="GO" id="GO:0006999">
    <property type="term" value="P:nuclear pore organization"/>
    <property type="evidence" value="ECO:0007669"/>
    <property type="project" value="TreeGrafter"/>
</dbReference>
<sequence>MSITHITSLSQLNGILSKSKDKLSVIDFHATWCGPCHMIAPVFEALSKQHKNVNFLKCDVEAARDVSGFYKVAAMPTFVFLKGQTKVDEVRGADRAALEGKVRKHSGGAPGVSAATFSGKGQTLGGPPSTLGPDLQPFYKNLDPQAKVLLGLVGEEAKPLVPENVVDAPAQRLYYVSLGALCQAIKIFDFFRYLFVDGSSTYTIKWLAADFVYCVCLWRLRIPRLNYSLSVVSLLFLLLTLLDGFMFGGITVNVGIGGSWSMPSVRLNNPTGVASTAPSLSLSDFMNGFGLGSLVGYTGSKDAHLLGQHTVRMSPISTAYLNPYAQTFCISPSDQHILIPVLLNNTNPTLLRYTLTPLGYAEDVAEQDKSRAVGKVDRVDLSAKDLKAIENSRLESLQIVRAPASSREGDDFDEYDEDDDEAAHSSRSSFNLQKSQVMVHIRLNKPGVLRLDRVLDSSNVDARLVYPAELPIVPCPRAAFSDASSVPPGDNTRCASPGLTSGAGEDLEMKIDTFGVPPLSLRWYREINGKRESFMVEGIEGRDYVHANDNRRLGGVGRRAPEHLTIPLTMSLNALGTHTYVLETVSDALGNVIDAGIESRSIYKTTRSVSVLRRPSIAFKHCGPGNPASLLIGSETALTLATKEADTLDAPWDVTVKYRPTDEDDGTKGRKRRKPWTKTLTTSEDRRELVLYTDAPGEYQIDSLKGRYCDGDVLSPDTCRVIERPFPTAEIEWKKIHECSGDTGVSASLVLHGTPPFQVYYSTQKDKEAPRERAQTFPSSRGELTIQPERSGHYSFNFIQMSDANYKKIDLKGPSIDQIIHPPASADFVHNAGGGRGRKRISSCSGNMVDVDVELRGTGPWNLDVQVVGPKGSDIVHVAGITEHRKTVQIAIPPIIDRDGGSFEIDLVSVEDAYGCRRSLSVPGVAVNVRRVKPTVKFYGAVNKRHVTILEGERATLPLRLTGDGPWRLKYRRAEAPHQIFTDTLTTANDVLRVADKGLYEIVEVSDSQCPGSVIPDSSTYLVDWVPRPSARLSPDVKATYEPYNGSHILPPICEGLNDHVDLDLKGRPPFQIMYNVARDSEAGGTKILDQPTFSSIQPSTRFQLHTSEPARIYYEVKQIGDAAYPLNKNKNAIIPRSERLLFEQQVLMRPVARFQNQKRITYCLNDALTAHEHSGLDGVIALSGTPPFQLRLSIRNLAASEVYHETFEVLDYTWKLQVPSYIFRSIGPHLVTIEGVQDASHCEQAAPDPLSRSIWLDVAETAAIVPFDRREHFCVGEMSQFQLEGTPPWTIGYRVGGKSYTQEAKMSPFSIIQQKAGEFAVTSIAHQQQMCKTAVTDLRYTVHHLPSAQVGHGKRIVQDIHEGDQAEIVFTLIGEPPFTFTYQRADLPTKKGVQGKVLETHTVSGVTTKEYSIFSALEGTWTVTFISDRYCRYPPAQPGGTVEKSRR</sequence>
<dbReference type="InterPro" id="IPR056544">
    <property type="entry name" value="Ig_POM152"/>
</dbReference>
<dbReference type="EMBL" id="SGPJ01000484">
    <property type="protein sequence ID" value="THG94199.1"/>
    <property type="molecule type" value="Genomic_DNA"/>
</dbReference>
<dbReference type="Pfam" id="PF24097">
    <property type="entry name" value="TMD_POM152"/>
    <property type="match status" value="1"/>
</dbReference>
<comment type="caution">
    <text evidence="4">The sequence shown here is derived from an EMBL/GenBank/DDBJ whole genome shotgun (WGS) entry which is preliminary data.</text>
</comment>
<gene>
    <name evidence="4" type="ORF">EW026_g7224</name>
</gene>
<evidence type="ECO:0000256" key="1">
    <source>
        <dbReference type="SAM" id="MobiDB-lite"/>
    </source>
</evidence>
<accession>A0A4S4KCZ8</accession>
<feature type="compositionally biased region" description="Acidic residues" evidence="1">
    <location>
        <begin position="410"/>
        <end position="421"/>
    </location>
</feature>
<dbReference type="PROSITE" id="PS00194">
    <property type="entry name" value="THIOREDOXIN_1"/>
    <property type="match status" value="1"/>
</dbReference>
<name>A0A4S4KCZ8_9APHY</name>
<evidence type="ECO:0000259" key="3">
    <source>
        <dbReference type="PROSITE" id="PS51352"/>
    </source>
</evidence>
<protein>
    <recommendedName>
        <fullName evidence="3">Thioredoxin domain-containing protein</fullName>
    </recommendedName>
</protein>
<feature type="domain" description="Thioredoxin" evidence="3">
    <location>
        <begin position="1"/>
        <end position="126"/>
    </location>
</feature>
<dbReference type="Pfam" id="PF24312">
    <property type="entry name" value="Ig-like_POM152"/>
    <property type="match status" value="2"/>
</dbReference>
<reference evidence="4 5" key="1">
    <citation type="submission" date="2019-02" db="EMBL/GenBank/DDBJ databases">
        <title>Genome sequencing of the rare red list fungi Phlebia centrifuga.</title>
        <authorList>
            <person name="Buettner E."/>
            <person name="Kellner H."/>
        </authorList>
    </citation>
    <scope>NUCLEOTIDE SEQUENCE [LARGE SCALE GENOMIC DNA]</scope>
    <source>
        <strain evidence="4 5">DSM 108282</strain>
    </source>
</reference>
<organism evidence="4 5">
    <name type="scientific">Hermanssonia centrifuga</name>
    <dbReference type="NCBI Taxonomy" id="98765"/>
    <lineage>
        <taxon>Eukaryota</taxon>
        <taxon>Fungi</taxon>
        <taxon>Dikarya</taxon>
        <taxon>Basidiomycota</taxon>
        <taxon>Agaricomycotina</taxon>
        <taxon>Agaricomycetes</taxon>
        <taxon>Polyporales</taxon>
        <taxon>Meruliaceae</taxon>
        <taxon>Hermanssonia</taxon>
    </lineage>
</organism>
<evidence type="ECO:0000256" key="2">
    <source>
        <dbReference type="SAM" id="Phobius"/>
    </source>
</evidence>
<dbReference type="GO" id="GO:0006606">
    <property type="term" value="P:protein import into nucleus"/>
    <property type="evidence" value="ECO:0007669"/>
    <property type="project" value="TreeGrafter"/>
</dbReference>
<evidence type="ECO:0000313" key="5">
    <source>
        <dbReference type="Proteomes" id="UP000309038"/>
    </source>
</evidence>
<dbReference type="InterPro" id="IPR036249">
    <property type="entry name" value="Thioredoxin-like_sf"/>
</dbReference>
<evidence type="ECO:0000313" key="4">
    <source>
        <dbReference type="EMBL" id="THG94199.1"/>
    </source>
</evidence>
<dbReference type="Gene3D" id="3.40.30.10">
    <property type="entry name" value="Glutaredoxin"/>
    <property type="match status" value="1"/>
</dbReference>